<evidence type="ECO:0000256" key="1">
    <source>
        <dbReference type="SAM" id="MobiDB-lite"/>
    </source>
</evidence>
<proteinExistence type="predicted"/>
<name>A0A3P6U987_CYLGO</name>
<dbReference type="EMBL" id="UYRV01023384">
    <property type="protein sequence ID" value="VDK73491.1"/>
    <property type="molecule type" value="Genomic_DNA"/>
</dbReference>
<dbReference type="Proteomes" id="UP000271889">
    <property type="component" value="Unassembled WGS sequence"/>
</dbReference>
<dbReference type="OrthoDB" id="5871597at2759"/>
<organism evidence="2 3">
    <name type="scientific">Cylicostephanus goldi</name>
    <name type="common">Nematode worm</name>
    <dbReference type="NCBI Taxonomy" id="71465"/>
    <lineage>
        <taxon>Eukaryota</taxon>
        <taxon>Metazoa</taxon>
        <taxon>Ecdysozoa</taxon>
        <taxon>Nematoda</taxon>
        <taxon>Chromadorea</taxon>
        <taxon>Rhabditida</taxon>
        <taxon>Rhabditina</taxon>
        <taxon>Rhabditomorpha</taxon>
        <taxon>Strongyloidea</taxon>
        <taxon>Strongylidae</taxon>
        <taxon>Cylicostephanus</taxon>
    </lineage>
</organism>
<protein>
    <submittedName>
        <fullName evidence="2">Uncharacterized protein</fullName>
    </submittedName>
</protein>
<evidence type="ECO:0000313" key="3">
    <source>
        <dbReference type="Proteomes" id="UP000271889"/>
    </source>
</evidence>
<accession>A0A3P6U987</accession>
<evidence type="ECO:0000313" key="2">
    <source>
        <dbReference type="EMBL" id="VDK73491.1"/>
    </source>
</evidence>
<keyword evidence="3" id="KW-1185">Reference proteome</keyword>
<dbReference type="AlphaFoldDB" id="A0A3P6U987"/>
<reference evidence="2 3" key="1">
    <citation type="submission" date="2018-11" db="EMBL/GenBank/DDBJ databases">
        <authorList>
            <consortium name="Pathogen Informatics"/>
        </authorList>
    </citation>
    <scope>NUCLEOTIDE SEQUENCE [LARGE SCALE GENOMIC DNA]</scope>
</reference>
<feature type="compositionally biased region" description="Low complexity" evidence="1">
    <location>
        <begin position="66"/>
        <end position="84"/>
    </location>
</feature>
<gene>
    <name evidence="2" type="ORF">CGOC_LOCUS6941</name>
</gene>
<feature type="region of interest" description="Disordered" evidence="1">
    <location>
        <begin position="51"/>
        <end position="92"/>
    </location>
</feature>
<sequence length="204" mass="22682">MAILFFTKPFRSQSRESSVALPSTEVVVDEFGGFGVQTALSIRMPLWSESDIPTSRKSSRSDRRSASVVSMPTTSSVPSSSSSSRYDTEMQTEPVRIELEDNVVVGYPLSDMLFAPPSNSLVHVAVKEEKEVLRSAHCTTDQTSRIVSWEDVLDGSFKKKYPQKRMESATSLEEQVHVWNVVACGFSDPQGLQNFILATSYNCR</sequence>